<evidence type="ECO:0000256" key="10">
    <source>
        <dbReference type="ARBA" id="ARBA00022989"/>
    </source>
</evidence>
<feature type="compositionally biased region" description="Low complexity" evidence="14">
    <location>
        <begin position="254"/>
        <end position="278"/>
    </location>
</feature>
<feature type="transmembrane region" description="Helical" evidence="13">
    <location>
        <begin position="1300"/>
        <end position="1318"/>
    </location>
</feature>
<keyword evidence="3" id="KW-0597">Phosphoprotein</keyword>
<dbReference type="InterPro" id="IPR047819">
    <property type="entry name" value="P5A-ATPase_N"/>
</dbReference>
<keyword evidence="8 13" id="KW-0460">Magnesium</keyword>
<feature type="transmembrane region" description="Helical" evidence="13">
    <location>
        <begin position="1324"/>
        <end position="1343"/>
    </location>
</feature>
<dbReference type="InterPro" id="IPR006544">
    <property type="entry name" value="P-type_TPase_V"/>
</dbReference>
<keyword evidence="6 13" id="KW-0547">Nucleotide-binding</keyword>
<dbReference type="PROSITE" id="PS00154">
    <property type="entry name" value="ATPASE_E1_E2"/>
    <property type="match status" value="1"/>
</dbReference>
<comment type="caution">
    <text evidence="17">The sequence shown here is derived from an EMBL/GenBank/DDBJ whole genome shotgun (WGS) entry which is preliminary data.</text>
</comment>
<keyword evidence="10 13" id="KW-1133">Transmembrane helix</keyword>
<feature type="compositionally biased region" description="Basic and acidic residues" evidence="14">
    <location>
        <begin position="174"/>
        <end position="187"/>
    </location>
</feature>
<dbReference type="NCBIfam" id="TIGR01657">
    <property type="entry name" value="P-ATPase-V"/>
    <property type="match status" value="1"/>
</dbReference>
<evidence type="ECO:0000256" key="2">
    <source>
        <dbReference type="ARBA" id="ARBA00006000"/>
    </source>
</evidence>
<evidence type="ECO:0000259" key="15">
    <source>
        <dbReference type="Pfam" id="PF00122"/>
    </source>
</evidence>
<dbReference type="PRINTS" id="PR00119">
    <property type="entry name" value="CATATPASE"/>
</dbReference>
<dbReference type="Gene3D" id="3.40.50.1000">
    <property type="entry name" value="HAD superfamily/HAD-like"/>
    <property type="match status" value="1"/>
</dbReference>
<feature type="region of interest" description="Disordered" evidence="14">
    <location>
        <begin position="1"/>
        <end position="53"/>
    </location>
</feature>
<evidence type="ECO:0000256" key="12">
    <source>
        <dbReference type="ARBA" id="ARBA00049360"/>
    </source>
</evidence>
<feature type="compositionally biased region" description="Acidic residues" evidence="14">
    <location>
        <begin position="241"/>
        <end position="253"/>
    </location>
</feature>
<feature type="transmembrane region" description="Helical" evidence="13">
    <location>
        <begin position="1483"/>
        <end position="1509"/>
    </location>
</feature>
<evidence type="ECO:0000256" key="11">
    <source>
        <dbReference type="ARBA" id="ARBA00023136"/>
    </source>
</evidence>
<dbReference type="GO" id="GO:0016887">
    <property type="term" value="F:ATP hydrolysis activity"/>
    <property type="evidence" value="ECO:0007669"/>
    <property type="project" value="InterPro"/>
</dbReference>
<protein>
    <recommendedName>
        <fullName evidence="13">Cation-transporting ATPase</fullName>
        <ecNumber evidence="13">7.2.2.-</ecNumber>
    </recommendedName>
</protein>
<dbReference type="FunFam" id="2.70.150.10:FF:000119">
    <property type="entry name" value="Cation-transporting ATPase"/>
    <property type="match status" value="1"/>
</dbReference>
<dbReference type="PROSITE" id="PS01229">
    <property type="entry name" value="COF_2"/>
    <property type="match status" value="1"/>
</dbReference>
<dbReference type="SFLD" id="SFLDG00002">
    <property type="entry name" value="C1.7:_P-type_atpase_like"/>
    <property type="match status" value="1"/>
</dbReference>
<gene>
    <name evidence="17" type="ORF">PPACK8108_LOCUS10271</name>
</gene>
<feature type="compositionally biased region" description="Basic and acidic residues" evidence="14">
    <location>
        <begin position="132"/>
        <end position="152"/>
    </location>
</feature>
<dbReference type="SUPFAM" id="SSF81653">
    <property type="entry name" value="Calcium ATPase, transduction domain A"/>
    <property type="match status" value="1"/>
</dbReference>
<keyword evidence="18" id="KW-1185">Reference proteome</keyword>
<dbReference type="PANTHER" id="PTHR45630:SF8">
    <property type="entry name" value="CATION-TRANSPORTING ATPASE"/>
    <property type="match status" value="1"/>
</dbReference>
<comment type="catalytic activity">
    <reaction evidence="12 13">
        <text>ATP + H2O = ADP + phosphate + H(+)</text>
        <dbReference type="Rhea" id="RHEA:13065"/>
        <dbReference type="ChEBI" id="CHEBI:15377"/>
        <dbReference type="ChEBI" id="CHEBI:15378"/>
        <dbReference type="ChEBI" id="CHEBI:30616"/>
        <dbReference type="ChEBI" id="CHEBI:43474"/>
        <dbReference type="ChEBI" id="CHEBI:456216"/>
    </reaction>
</comment>
<dbReference type="SFLD" id="SFLDF00027">
    <property type="entry name" value="p-type_atpase"/>
    <property type="match status" value="1"/>
</dbReference>
<dbReference type="GO" id="GO:0046872">
    <property type="term" value="F:metal ion binding"/>
    <property type="evidence" value="ECO:0007669"/>
    <property type="project" value="UniProtKB-UniRule"/>
</dbReference>
<dbReference type="InterPro" id="IPR023298">
    <property type="entry name" value="ATPase_P-typ_TM_dom_sf"/>
</dbReference>
<dbReference type="Gene3D" id="3.40.1110.10">
    <property type="entry name" value="Calcium-transporting ATPase, cytoplasmic domain N"/>
    <property type="match status" value="1"/>
</dbReference>
<dbReference type="FunFam" id="3.40.1110.10:FF:000057">
    <property type="entry name" value="Cation-transporting ATPase"/>
    <property type="match status" value="1"/>
</dbReference>
<evidence type="ECO:0000256" key="3">
    <source>
        <dbReference type="ARBA" id="ARBA00022553"/>
    </source>
</evidence>
<feature type="region of interest" description="Disordered" evidence="14">
    <location>
        <begin position="65"/>
        <end position="282"/>
    </location>
</feature>
<reference evidence="17" key="1">
    <citation type="submission" date="2022-06" db="EMBL/GenBank/DDBJ databases">
        <authorList>
            <consortium name="SYNGENTA / RWTH Aachen University"/>
        </authorList>
    </citation>
    <scope>NUCLEOTIDE SEQUENCE</scope>
</reference>
<keyword evidence="4 13" id="KW-0812">Transmembrane</keyword>
<evidence type="ECO:0000256" key="4">
    <source>
        <dbReference type="ARBA" id="ARBA00022692"/>
    </source>
</evidence>
<feature type="transmembrane region" description="Helical" evidence="13">
    <location>
        <begin position="1412"/>
        <end position="1430"/>
    </location>
</feature>
<dbReference type="InterPro" id="IPR018303">
    <property type="entry name" value="ATPase_P-typ_P_site"/>
</dbReference>
<accession>A0AAV0B0W8</accession>
<dbReference type="FunFam" id="3.40.50.1000:FF:000068">
    <property type="entry name" value="Cation-transporting ATPase"/>
    <property type="match status" value="1"/>
</dbReference>
<name>A0AAV0B0W8_PHAPC</name>
<dbReference type="SUPFAM" id="SSF81660">
    <property type="entry name" value="Metal cation-transporting ATPase, ATP-binding domain N"/>
    <property type="match status" value="1"/>
</dbReference>
<evidence type="ECO:0000256" key="7">
    <source>
        <dbReference type="ARBA" id="ARBA00022840"/>
    </source>
</evidence>
<proteinExistence type="inferred from homology"/>
<keyword evidence="5 13" id="KW-0479">Metal-binding</keyword>
<evidence type="ECO:0000256" key="5">
    <source>
        <dbReference type="ARBA" id="ARBA00022723"/>
    </source>
</evidence>
<feature type="compositionally biased region" description="Basic residues" evidence="14">
    <location>
        <begin position="74"/>
        <end position="85"/>
    </location>
</feature>
<dbReference type="Pfam" id="PF13246">
    <property type="entry name" value="Cation_ATPase"/>
    <property type="match status" value="1"/>
</dbReference>
<dbReference type="SUPFAM" id="SSF56784">
    <property type="entry name" value="HAD-like"/>
    <property type="match status" value="1"/>
</dbReference>
<feature type="transmembrane region" description="Helical" evidence="13">
    <location>
        <begin position="1364"/>
        <end position="1387"/>
    </location>
</feature>
<feature type="transmembrane region" description="Helical" evidence="13">
    <location>
        <begin position="569"/>
        <end position="589"/>
    </location>
</feature>
<evidence type="ECO:0000313" key="18">
    <source>
        <dbReference type="Proteomes" id="UP001153365"/>
    </source>
</evidence>
<evidence type="ECO:0000256" key="13">
    <source>
        <dbReference type="RuleBase" id="RU362082"/>
    </source>
</evidence>
<evidence type="ECO:0000256" key="14">
    <source>
        <dbReference type="SAM" id="MobiDB-lite"/>
    </source>
</evidence>
<dbReference type="Pfam" id="PF00122">
    <property type="entry name" value="E1-E2_ATPase"/>
    <property type="match status" value="1"/>
</dbReference>
<dbReference type="GO" id="GO:0005524">
    <property type="term" value="F:ATP binding"/>
    <property type="evidence" value="ECO:0007669"/>
    <property type="project" value="UniProtKB-UniRule"/>
</dbReference>
<dbReference type="PANTHER" id="PTHR45630">
    <property type="entry name" value="CATION-TRANSPORTING ATPASE-RELATED"/>
    <property type="match status" value="1"/>
</dbReference>
<evidence type="ECO:0000259" key="16">
    <source>
        <dbReference type="Pfam" id="PF12409"/>
    </source>
</evidence>
<dbReference type="GO" id="GO:0016020">
    <property type="term" value="C:membrane"/>
    <property type="evidence" value="ECO:0007669"/>
    <property type="project" value="UniProtKB-SubCell"/>
</dbReference>
<feature type="domain" description="P5B-type ATPase N-terminal" evidence="16">
    <location>
        <begin position="340"/>
        <end position="487"/>
    </location>
</feature>
<dbReference type="Pfam" id="PF12409">
    <property type="entry name" value="P5-ATPase"/>
    <property type="match status" value="1"/>
</dbReference>
<keyword evidence="11 13" id="KW-0472">Membrane</keyword>
<dbReference type="SFLD" id="SFLDS00003">
    <property type="entry name" value="Haloacid_Dehalogenase"/>
    <property type="match status" value="1"/>
</dbReference>
<dbReference type="InterPro" id="IPR023299">
    <property type="entry name" value="ATPase_P-typ_cyto_dom_N"/>
</dbReference>
<dbReference type="InterPro" id="IPR036412">
    <property type="entry name" value="HAD-like_sf"/>
</dbReference>
<feature type="transmembrane region" description="Helical" evidence="13">
    <location>
        <begin position="757"/>
        <end position="780"/>
    </location>
</feature>
<dbReference type="InterPro" id="IPR044492">
    <property type="entry name" value="P_typ_ATPase_HD_dom"/>
</dbReference>
<dbReference type="NCBIfam" id="TIGR01494">
    <property type="entry name" value="ATPase_P-type"/>
    <property type="match status" value="2"/>
</dbReference>
<dbReference type="SUPFAM" id="SSF81665">
    <property type="entry name" value="Calcium ATPase, transmembrane domain M"/>
    <property type="match status" value="1"/>
</dbReference>
<feature type="transmembrane region" description="Helical" evidence="13">
    <location>
        <begin position="786"/>
        <end position="809"/>
    </location>
</feature>
<dbReference type="InterPro" id="IPR059000">
    <property type="entry name" value="ATPase_P-type_domA"/>
</dbReference>
<dbReference type="InterPro" id="IPR008250">
    <property type="entry name" value="ATPase_P-typ_transduc_dom_A_sf"/>
</dbReference>
<organism evidence="17 18">
    <name type="scientific">Phakopsora pachyrhizi</name>
    <name type="common">Asian soybean rust disease fungus</name>
    <dbReference type="NCBI Taxonomy" id="170000"/>
    <lineage>
        <taxon>Eukaryota</taxon>
        <taxon>Fungi</taxon>
        <taxon>Dikarya</taxon>
        <taxon>Basidiomycota</taxon>
        <taxon>Pucciniomycotina</taxon>
        <taxon>Pucciniomycetes</taxon>
        <taxon>Pucciniales</taxon>
        <taxon>Phakopsoraceae</taxon>
        <taxon>Phakopsora</taxon>
    </lineage>
</organism>
<sequence length="1547" mass="172578">MTSSDSDQEGLDKAGDEIYSSQEEFNSTHRSASQGLPIYDDPTGSMFSGPQAEVTPASFKSAVIDLSSDSKSLRSARSRSRRHSVRSISRTTETNRQRRPSAAYSIRSHYSKNQKLADDDGRSITGNITSSRRRDPSRNSDLRSDRKTHEGQETENGFFSNFSAIFKGKGRSRSRGEPRSQSRDSHHSSSYHRLYSELHSHKKLRNSSSRSIRSGKSSTWRSLTSARSRSRSAKIKHYVDNSDEEELPDEADSLDSVSTSSSTSTSTSNSDPSSTESSILRRRNQYDRLNDSRIDMIPLLETTAESNLPPDQRSNVAENDKRRLNARSLSFQSVYIAEDDMRVDLVGWRSLYWKSLVWTAGCTCSAGLLWLLGRWKKPIKLRGNGIFEDFSKATHVIAFTHFGEPETIKIKSLALDQPLSISTVFPPSMRVLPKNQDDTVELSNESLNQVITQQSVQPQALNKNLFEEQQITEVRYIEFRYHRLFLHPEMHDFRMARDWRDPSWSISIPGLTTGLNKSTHLYRSKLFGKNAIEIDGKTTLQMLVDEVLHPFYIFQVASIILWSIDDYYYYAFCIAAISIASVITTLVEIKSNFKRMQEMSKFNCLVKVLREKDWIKVDSADLAPGDIIDVSEPSLQTFPADLLLLSGDAIVNEAMLTGESIPVSKLPITKSQIKLMSSLSGDIPPNLAKHVLFCGTSIIRIRMAAQVNRTSSPLPENMSAIAMVLRTGFRTTKGTLVRSMLFPKPIDFAFYRDSFRFIGALTIIAGVGFMASCVNFLQMGIDWSTILVRALDLITIVVPPALPATMSIGTSFSISRLRKCGIFCISPTRVNVGGKVSLVCFDKTGTLTEEGLDVLGVRTVDRQSGTFSELYDDVEEIPILGAEDMKTPLMHALASCHGLKVVNGKIFGDPLDLRVFQFTGWSIEEVGEEQCSVGASSTNSSSLQVQANNKMIARQAALVQTIVRPPGSTTFEIEDAMKSTRFLELGIIRTFEFSSELRRMSVLVKKLKSPTLEAYVKGAPEALIDICLPETLPTDYKNYLNDYTKHGYRVIAVAAKSFPKLSWHKAQRLTRTEVESGLRFLGFVIFENRLKMGTEPAIKILQNAHIGTRMCTGDNIRTAISVGRECGMIRSPNNPESTIVWFDVEEESNQLDPYSLMPLSASAGNDDAATMSSFGTSIGQNDFSLAISGDVFRWIMDYGSSETIERMLYKGVIFARMSPDEKQELVEHLQKIDYTVGFCGDGANDCGALKAADVGLSLSEAEASVAAPFTSRQPEITCFIDVIREGRCALVTSFSCFKFMALYSLIQFTTITLLYSLPSSLGDFQFLYIDLIIIIPIAVTMGRTHPCSRIVAKRPTASLVSKRVLTSLIGQTIIATAIQFVVFYRAYYQGEEKFSIPKNGEKLPTSNKENSALFLVSIFQYILAAATFSVGPPYRKEITSNIALVICLFSLSSFSIYLLFTSSGFFFNILELTQLDHAFRLELLLWVILNVFISLTFESFATQPVALWVGGQIKSFKKNLHKVVGTSSSPSTSKERKRYKIIAESML</sequence>
<evidence type="ECO:0000256" key="9">
    <source>
        <dbReference type="ARBA" id="ARBA00022967"/>
    </source>
</evidence>
<evidence type="ECO:0000256" key="1">
    <source>
        <dbReference type="ARBA" id="ARBA00004141"/>
    </source>
</evidence>
<dbReference type="InterPro" id="IPR023214">
    <property type="entry name" value="HAD_sf"/>
</dbReference>
<dbReference type="EMBL" id="CALTRL010002290">
    <property type="protein sequence ID" value="CAH7675289.1"/>
    <property type="molecule type" value="Genomic_DNA"/>
</dbReference>
<keyword evidence="9 13" id="KW-1278">Translocase</keyword>
<dbReference type="GO" id="GO:0019829">
    <property type="term" value="F:ATPase-coupled monoatomic cation transmembrane transporter activity"/>
    <property type="evidence" value="ECO:0007669"/>
    <property type="project" value="UniProtKB-UniRule"/>
</dbReference>
<dbReference type="Proteomes" id="UP001153365">
    <property type="component" value="Unassembled WGS sequence"/>
</dbReference>
<feature type="compositionally biased region" description="Polar residues" evidence="14">
    <location>
        <begin position="19"/>
        <end position="34"/>
    </location>
</feature>
<feature type="domain" description="P-type ATPase A" evidence="15">
    <location>
        <begin position="606"/>
        <end position="737"/>
    </location>
</feature>
<dbReference type="InterPro" id="IPR001757">
    <property type="entry name" value="P_typ_ATPase"/>
</dbReference>
<comment type="subcellular location">
    <subcellularLocation>
        <location evidence="1 13">Membrane</location>
        <topology evidence="1 13">Multi-pass membrane protein</topology>
    </subcellularLocation>
</comment>
<feature type="region of interest" description="Disordered" evidence="14">
    <location>
        <begin position="301"/>
        <end position="320"/>
    </location>
</feature>
<keyword evidence="7 13" id="KW-0067">ATP-binding</keyword>
<feature type="compositionally biased region" description="Polar residues" evidence="14">
    <location>
        <begin position="154"/>
        <end position="163"/>
    </location>
</feature>
<dbReference type="GO" id="GO:0006874">
    <property type="term" value="P:intracellular calcium ion homeostasis"/>
    <property type="evidence" value="ECO:0007669"/>
    <property type="project" value="TreeGrafter"/>
</dbReference>
<dbReference type="GO" id="GO:0140358">
    <property type="term" value="F:P-type transmembrane transporter activity"/>
    <property type="evidence" value="ECO:0007669"/>
    <property type="project" value="InterPro"/>
</dbReference>
<evidence type="ECO:0000256" key="6">
    <source>
        <dbReference type="ARBA" id="ARBA00022741"/>
    </source>
</evidence>
<dbReference type="EC" id="7.2.2.-" evidence="13"/>
<dbReference type="FunFam" id="1.20.1110.10:FF:000032">
    <property type="entry name" value="Cation-transporting ATPase"/>
    <property type="match status" value="1"/>
</dbReference>
<feature type="compositionally biased region" description="Low complexity" evidence="14">
    <location>
        <begin position="206"/>
        <end position="227"/>
    </location>
</feature>
<dbReference type="Gene3D" id="2.70.150.10">
    <property type="entry name" value="Calcium-transporting ATPase, cytoplasmic transduction domain A"/>
    <property type="match status" value="1"/>
</dbReference>
<evidence type="ECO:0000256" key="8">
    <source>
        <dbReference type="ARBA" id="ARBA00022842"/>
    </source>
</evidence>
<comment type="similarity">
    <text evidence="2 13">Belongs to the cation transport ATPase (P-type) (TC 3.A.3) family. Type V subfamily.</text>
</comment>
<evidence type="ECO:0000313" key="17">
    <source>
        <dbReference type="EMBL" id="CAH7675289.1"/>
    </source>
</evidence>
<feature type="transmembrane region" description="Helical" evidence="13">
    <location>
        <begin position="1442"/>
        <end position="1463"/>
    </location>
</feature>